<organism evidence="3 4">
    <name type="scientific">Lautropia dentalis</name>
    <dbReference type="NCBI Taxonomy" id="2490857"/>
    <lineage>
        <taxon>Bacteria</taxon>
        <taxon>Pseudomonadati</taxon>
        <taxon>Pseudomonadota</taxon>
        <taxon>Betaproteobacteria</taxon>
        <taxon>Burkholderiales</taxon>
        <taxon>Burkholderiaceae</taxon>
        <taxon>Lautropia</taxon>
    </lineage>
</organism>
<evidence type="ECO:0000313" key="3">
    <source>
        <dbReference type="EMBL" id="RRN44675.1"/>
    </source>
</evidence>
<protein>
    <submittedName>
        <fullName evidence="3">HIT family protein</fullName>
    </submittedName>
</protein>
<dbReference type="Proteomes" id="UP000270261">
    <property type="component" value="Unassembled WGS sequence"/>
</dbReference>
<proteinExistence type="predicted"/>
<evidence type="ECO:0000256" key="1">
    <source>
        <dbReference type="PROSITE-ProRule" id="PRU00464"/>
    </source>
</evidence>
<keyword evidence="4" id="KW-1185">Reference proteome</keyword>
<dbReference type="EMBL" id="RRUE01000002">
    <property type="protein sequence ID" value="RRN44675.1"/>
    <property type="molecule type" value="Genomic_DNA"/>
</dbReference>
<reference evidence="3 4" key="1">
    <citation type="submission" date="2018-11" db="EMBL/GenBank/DDBJ databases">
        <title>Genome sequencing of Lautropia sp. KCOM 2505 (= ChDC F240).</title>
        <authorList>
            <person name="Kook J.-K."/>
            <person name="Park S.-N."/>
            <person name="Lim Y.K."/>
        </authorList>
    </citation>
    <scope>NUCLEOTIDE SEQUENCE [LARGE SCALE GENOMIC DNA]</scope>
    <source>
        <strain evidence="3 4">KCOM 2505</strain>
    </source>
</reference>
<dbReference type="SUPFAM" id="SSF54197">
    <property type="entry name" value="HIT-like"/>
    <property type="match status" value="1"/>
</dbReference>
<dbReference type="GO" id="GO:0003824">
    <property type="term" value="F:catalytic activity"/>
    <property type="evidence" value="ECO:0007669"/>
    <property type="project" value="InterPro"/>
</dbReference>
<dbReference type="OrthoDB" id="9799145at2"/>
<evidence type="ECO:0000313" key="4">
    <source>
        <dbReference type="Proteomes" id="UP000270261"/>
    </source>
</evidence>
<feature type="short sequence motif" description="Histidine triad motif" evidence="1">
    <location>
        <begin position="98"/>
        <end position="102"/>
    </location>
</feature>
<comment type="caution">
    <text evidence="3">The sequence shown here is derived from an EMBL/GenBank/DDBJ whole genome shotgun (WGS) entry which is preliminary data.</text>
</comment>
<sequence>MPEAVSGPVSPDCPLCQVQHETVLWQDARLRIIHVPHEPGLPAYFRVIWQRHVPEMTDLEEGDRRHLWQVLTQVEQGMRLHFQPAKINLAAFGNQVPHLHWHLIGRWPSDPQFPGSAWSPVVRPDGSPEQQAVAARVAERLPAFRQWLVQQLVA</sequence>
<accession>A0A426FPT1</accession>
<dbReference type="InterPro" id="IPR011146">
    <property type="entry name" value="HIT-like"/>
</dbReference>
<dbReference type="Pfam" id="PF01230">
    <property type="entry name" value="HIT"/>
    <property type="match status" value="1"/>
</dbReference>
<name>A0A426FPT1_9BURK</name>
<dbReference type="Gene3D" id="3.30.428.10">
    <property type="entry name" value="HIT-like"/>
    <property type="match status" value="1"/>
</dbReference>
<dbReference type="InterPro" id="IPR036265">
    <property type="entry name" value="HIT-like_sf"/>
</dbReference>
<feature type="domain" description="HIT" evidence="2">
    <location>
        <begin position="11"/>
        <end position="113"/>
    </location>
</feature>
<dbReference type="AlphaFoldDB" id="A0A426FPT1"/>
<gene>
    <name evidence="3" type="ORF">EHV23_12535</name>
</gene>
<evidence type="ECO:0000259" key="2">
    <source>
        <dbReference type="PROSITE" id="PS51084"/>
    </source>
</evidence>
<dbReference type="PROSITE" id="PS51084">
    <property type="entry name" value="HIT_2"/>
    <property type="match status" value="1"/>
</dbReference>